<feature type="domain" description="FAS1" evidence="10">
    <location>
        <begin position="223"/>
        <end position="354"/>
    </location>
</feature>
<feature type="domain" description="EMI" evidence="11">
    <location>
        <begin position="34"/>
        <end position="88"/>
    </location>
</feature>
<keyword evidence="7" id="KW-0130">Cell adhesion</keyword>
<evidence type="ECO:0000256" key="5">
    <source>
        <dbReference type="ARBA" id="ARBA00022729"/>
    </source>
</evidence>
<keyword evidence="2" id="KW-0301">Gamma-carboxyglutamic acid</keyword>
<dbReference type="Ensembl" id="ENSONIT00000086193.1">
    <property type="protein sequence ID" value="ENSONIP00000041321.1"/>
    <property type="gene ID" value="ENSONIG00000004628.2"/>
</dbReference>
<gene>
    <name evidence="12" type="primary">POSTN</name>
    <name evidence="12" type="synonym">LOC100695303</name>
</gene>
<dbReference type="GO" id="GO:0030198">
    <property type="term" value="P:extracellular matrix organization"/>
    <property type="evidence" value="ECO:0007669"/>
    <property type="project" value="TreeGrafter"/>
</dbReference>
<dbReference type="InterPro" id="IPR011489">
    <property type="entry name" value="EMI_domain"/>
</dbReference>
<dbReference type="PROSITE" id="PS50213">
    <property type="entry name" value="FAS1"/>
    <property type="match status" value="4"/>
</dbReference>
<comment type="subcellular location">
    <subcellularLocation>
        <location evidence="1">Secreted</location>
        <location evidence="1">Extracellular space</location>
        <location evidence="1">Extracellular matrix</location>
    </subcellularLocation>
</comment>
<dbReference type="PANTHER" id="PTHR10900:SF12">
    <property type="entry name" value="PERIOSTIN"/>
    <property type="match status" value="1"/>
</dbReference>
<evidence type="ECO:0000256" key="8">
    <source>
        <dbReference type="ARBA" id="ARBA00023157"/>
    </source>
</evidence>
<dbReference type="FunFam" id="2.30.180.10:FF:000003">
    <property type="entry name" value="periostin isoform X1"/>
    <property type="match status" value="1"/>
</dbReference>
<accession>A0A669C3Y2</accession>
<evidence type="ECO:0000256" key="4">
    <source>
        <dbReference type="ARBA" id="ARBA00022530"/>
    </source>
</evidence>
<evidence type="ECO:0000256" key="7">
    <source>
        <dbReference type="ARBA" id="ARBA00022889"/>
    </source>
</evidence>
<dbReference type="FunFam" id="2.30.180.10:FF:000001">
    <property type="entry name" value="periostin isoform X1"/>
    <property type="match status" value="1"/>
</dbReference>
<dbReference type="GO" id="GO:0005615">
    <property type="term" value="C:extracellular space"/>
    <property type="evidence" value="ECO:0007669"/>
    <property type="project" value="TreeGrafter"/>
</dbReference>
<evidence type="ECO:0000256" key="3">
    <source>
        <dbReference type="ARBA" id="ARBA00022525"/>
    </source>
</evidence>
<feature type="domain" description="FAS1" evidence="10">
    <location>
        <begin position="358"/>
        <end position="481"/>
    </location>
</feature>
<dbReference type="AlphaFoldDB" id="A0A669C3Y2"/>
<keyword evidence="13" id="KW-1185">Reference proteome</keyword>
<dbReference type="Gene3D" id="2.30.180.10">
    <property type="entry name" value="FAS1 domain"/>
    <property type="match status" value="4"/>
</dbReference>
<name>A0A669C3Y2_ORENI</name>
<keyword evidence="4" id="KW-0272">Extracellular matrix</keyword>
<protein>
    <submittedName>
        <fullName evidence="12">Periostin</fullName>
    </submittedName>
</protein>
<dbReference type="FunFam" id="2.30.180.10:FF:000002">
    <property type="entry name" value="periostin isoform X1"/>
    <property type="match status" value="1"/>
</dbReference>
<keyword evidence="8" id="KW-1015">Disulfide bond</keyword>
<proteinExistence type="predicted"/>
<feature type="signal peptide" evidence="9">
    <location>
        <begin position="1"/>
        <end position="23"/>
    </location>
</feature>
<feature type="domain" description="FAS1" evidence="10">
    <location>
        <begin position="485"/>
        <end position="617"/>
    </location>
</feature>
<dbReference type="SUPFAM" id="SSF82153">
    <property type="entry name" value="FAS1 domain"/>
    <property type="match status" value="4"/>
</dbReference>
<dbReference type="GeneTree" id="ENSGT00530000063860"/>
<evidence type="ECO:0000259" key="11">
    <source>
        <dbReference type="PROSITE" id="PS51041"/>
    </source>
</evidence>
<dbReference type="InterPro" id="IPR050904">
    <property type="entry name" value="Adhesion/Biosynth-related"/>
</dbReference>
<evidence type="ECO:0000256" key="2">
    <source>
        <dbReference type="ARBA" id="ARBA00022479"/>
    </source>
</evidence>
<keyword evidence="3" id="KW-0964">Secreted</keyword>
<sequence>MNQISSSVSWVVLTILQVQYTCSAHYSSRYCTLVPNVCALQQVTGTKKKYFSTCRNWYKRSICGKNTMVVYECCPGYMKLEGTKGCTAVAPIDHVYGTLGFVKATTTQQYAEVSKLRNEIEGKGAFTLFAPSNDAWDELDPVKNNVNIELYNALHYHMVNHRVLTKDMKNGMTVSSMYNEEGLHFNHYPNGVVTVNCARILHANQLATNGVVHVIDRVIKAVGNTIKDHLEFNEDLSSFSAMALASDVMDKLGEPGQYTLFAPTNDAFDKMNPDYLENIMEDPAVVKALVNYHLLKSVQCAEAIMVGSIYETAEGSNIEIGCDGDSLTVNGIKMVLKKDIVATNGVIHLIDQMLIPDSAKEVKSLLETSQSTFSRKLSELGLAESLGPKTEYTLLAPFNSAFTSEMTSMDTNMLRLILENHILKIKMKLSELYNEQTVETIAGKLLRVFIYRTAVCIENTCMVRGSKEGSNGMLHSVRSLIKPPEKTIYELLIADGRFKKFLSLMETAGLYDLLKQEGSYTVFAPTDDAFVDLSKEDMALLRSDLTVLRNILLYHFSNGTFINGGLEGGVTNLLKTFQGKNLQVKSVNNSILVNSVGVPNSDLMATNGVIHIVKNVLYPGDLPVGRQDLLILLRKLIKYIQIKFVSGFSYTEIPLTFIMEPSITTVKRVIEGDPSLLEDIKRNFSITTQIIEGDPSLTEVTRVIEQDSAVSKVTRVIKGKPAQTKVTRVIEGKPAQTKVTRVIEGKPAQTKVTRVIEGKPTQTKVTRVIEGQPPITKVTRVIDAVRLMTEVPKRRISVDWSKIYPKMI</sequence>
<dbReference type="FunFam" id="2.30.180.10:FF:000032">
    <property type="entry name" value="Fasciclin domain-containing protein, putative"/>
    <property type="match status" value="1"/>
</dbReference>
<dbReference type="GO" id="GO:0031012">
    <property type="term" value="C:extracellular matrix"/>
    <property type="evidence" value="ECO:0007669"/>
    <property type="project" value="TreeGrafter"/>
</dbReference>
<dbReference type="InterPro" id="IPR000782">
    <property type="entry name" value="FAS1_domain"/>
</dbReference>
<dbReference type="GO" id="GO:0007155">
    <property type="term" value="P:cell adhesion"/>
    <property type="evidence" value="ECO:0007669"/>
    <property type="project" value="UniProtKB-KW"/>
</dbReference>
<dbReference type="Pfam" id="PF02469">
    <property type="entry name" value="Fasciclin"/>
    <property type="match status" value="4"/>
</dbReference>
<dbReference type="PANTHER" id="PTHR10900">
    <property type="entry name" value="PERIOSTIN-RELATED"/>
    <property type="match status" value="1"/>
</dbReference>
<evidence type="ECO:0000256" key="1">
    <source>
        <dbReference type="ARBA" id="ARBA00004498"/>
    </source>
</evidence>
<organism evidence="12 13">
    <name type="scientific">Oreochromis niloticus</name>
    <name type="common">Nile tilapia</name>
    <name type="synonym">Tilapia nilotica</name>
    <dbReference type="NCBI Taxonomy" id="8128"/>
    <lineage>
        <taxon>Eukaryota</taxon>
        <taxon>Metazoa</taxon>
        <taxon>Chordata</taxon>
        <taxon>Craniata</taxon>
        <taxon>Vertebrata</taxon>
        <taxon>Euteleostomi</taxon>
        <taxon>Actinopterygii</taxon>
        <taxon>Neopterygii</taxon>
        <taxon>Teleostei</taxon>
        <taxon>Neoteleostei</taxon>
        <taxon>Acanthomorphata</taxon>
        <taxon>Ovalentaria</taxon>
        <taxon>Cichlomorphae</taxon>
        <taxon>Cichliformes</taxon>
        <taxon>Cichlidae</taxon>
        <taxon>African cichlids</taxon>
        <taxon>Pseudocrenilabrinae</taxon>
        <taxon>Oreochromini</taxon>
        <taxon>Oreochromis</taxon>
    </lineage>
</organism>
<dbReference type="GO" id="GO:0050839">
    <property type="term" value="F:cell adhesion molecule binding"/>
    <property type="evidence" value="ECO:0007669"/>
    <property type="project" value="TreeGrafter"/>
</dbReference>
<evidence type="ECO:0000256" key="6">
    <source>
        <dbReference type="ARBA" id="ARBA00022737"/>
    </source>
</evidence>
<evidence type="ECO:0000313" key="13">
    <source>
        <dbReference type="Proteomes" id="UP000005207"/>
    </source>
</evidence>
<feature type="domain" description="FAS1" evidence="10">
    <location>
        <begin position="91"/>
        <end position="219"/>
    </location>
</feature>
<dbReference type="PROSITE" id="PS51041">
    <property type="entry name" value="EMI"/>
    <property type="match status" value="1"/>
</dbReference>
<feature type="chain" id="PRO_5025419950" evidence="9">
    <location>
        <begin position="24"/>
        <end position="808"/>
    </location>
</feature>
<reference evidence="12" key="2">
    <citation type="submission" date="2025-08" db="UniProtKB">
        <authorList>
            <consortium name="Ensembl"/>
        </authorList>
    </citation>
    <scope>IDENTIFICATION</scope>
</reference>
<keyword evidence="6" id="KW-0677">Repeat</keyword>
<keyword evidence="5 9" id="KW-0732">Signal</keyword>
<dbReference type="SMART" id="SM00554">
    <property type="entry name" value="FAS1"/>
    <property type="match status" value="4"/>
</dbReference>
<evidence type="ECO:0000256" key="9">
    <source>
        <dbReference type="SAM" id="SignalP"/>
    </source>
</evidence>
<reference evidence="12" key="3">
    <citation type="submission" date="2025-09" db="UniProtKB">
        <authorList>
            <consortium name="Ensembl"/>
        </authorList>
    </citation>
    <scope>IDENTIFICATION</scope>
</reference>
<reference evidence="13" key="1">
    <citation type="submission" date="2012-01" db="EMBL/GenBank/DDBJ databases">
        <title>The Genome Sequence of Oreochromis niloticus (Nile Tilapia).</title>
        <authorList>
            <consortium name="Broad Institute Genome Assembly Team"/>
            <consortium name="Broad Institute Sequencing Platform"/>
            <person name="Di Palma F."/>
            <person name="Johnson J."/>
            <person name="Lander E.S."/>
            <person name="Lindblad-Toh K."/>
        </authorList>
    </citation>
    <scope>NUCLEOTIDE SEQUENCE [LARGE SCALE GENOMIC DNA]</scope>
</reference>
<dbReference type="InterPro" id="IPR036378">
    <property type="entry name" value="FAS1_dom_sf"/>
</dbReference>
<evidence type="ECO:0000259" key="10">
    <source>
        <dbReference type="PROSITE" id="PS50213"/>
    </source>
</evidence>
<dbReference type="Proteomes" id="UP000005207">
    <property type="component" value="Linkage group LG10"/>
</dbReference>
<evidence type="ECO:0000313" key="12">
    <source>
        <dbReference type="Ensembl" id="ENSONIP00000041321.1"/>
    </source>
</evidence>